<comment type="caution">
    <text evidence="1">The sequence shown here is derived from an EMBL/GenBank/DDBJ whole genome shotgun (WGS) entry which is preliminary data.</text>
</comment>
<reference evidence="1" key="1">
    <citation type="submission" date="2020-06" db="EMBL/GenBank/DDBJ databases">
        <authorList>
            <person name="Li T."/>
            <person name="Hu X."/>
            <person name="Zhang T."/>
            <person name="Song X."/>
            <person name="Zhang H."/>
            <person name="Dai N."/>
            <person name="Sheng W."/>
            <person name="Hou X."/>
            <person name="Wei L."/>
        </authorList>
    </citation>
    <scope>NUCLEOTIDE SEQUENCE</scope>
    <source>
        <strain evidence="1">G02</strain>
        <tissue evidence="1">Leaf</tissue>
    </source>
</reference>
<organism evidence="1">
    <name type="scientific">Sesamum radiatum</name>
    <name type="common">Black benniseed</name>
    <dbReference type="NCBI Taxonomy" id="300843"/>
    <lineage>
        <taxon>Eukaryota</taxon>
        <taxon>Viridiplantae</taxon>
        <taxon>Streptophyta</taxon>
        <taxon>Embryophyta</taxon>
        <taxon>Tracheophyta</taxon>
        <taxon>Spermatophyta</taxon>
        <taxon>Magnoliopsida</taxon>
        <taxon>eudicotyledons</taxon>
        <taxon>Gunneridae</taxon>
        <taxon>Pentapetalae</taxon>
        <taxon>asterids</taxon>
        <taxon>lamiids</taxon>
        <taxon>Lamiales</taxon>
        <taxon>Pedaliaceae</taxon>
        <taxon>Sesamum</taxon>
    </lineage>
</organism>
<dbReference type="AlphaFoldDB" id="A0AAW2LMP6"/>
<sequence>MITRRSMYGDSHRARKAQIWAIEKVIPDEVLDVEVVEDTLIIQVGYTERVGLTAPP</sequence>
<evidence type="ECO:0000313" key="1">
    <source>
        <dbReference type="EMBL" id="KAL0320356.1"/>
    </source>
</evidence>
<name>A0AAW2LMP6_SESRA</name>
<reference evidence="1" key="2">
    <citation type="journal article" date="2024" name="Plant">
        <title>Genomic evolution and insights into agronomic trait innovations of Sesamum species.</title>
        <authorList>
            <person name="Miao H."/>
            <person name="Wang L."/>
            <person name="Qu L."/>
            <person name="Liu H."/>
            <person name="Sun Y."/>
            <person name="Le M."/>
            <person name="Wang Q."/>
            <person name="Wei S."/>
            <person name="Zheng Y."/>
            <person name="Lin W."/>
            <person name="Duan Y."/>
            <person name="Cao H."/>
            <person name="Xiong S."/>
            <person name="Wang X."/>
            <person name="Wei L."/>
            <person name="Li C."/>
            <person name="Ma Q."/>
            <person name="Ju M."/>
            <person name="Zhao R."/>
            <person name="Li G."/>
            <person name="Mu C."/>
            <person name="Tian Q."/>
            <person name="Mei H."/>
            <person name="Zhang T."/>
            <person name="Gao T."/>
            <person name="Zhang H."/>
        </authorList>
    </citation>
    <scope>NUCLEOTIDE SEQUENCE</scope>
    <source>
        <strain evidence="1">G02</strain>
    </source>
</reference>
<gene>
    <name evidence="1" type="ORF">Sradi_5297100</name>
</gene>
<accession>A0AAW2LMP6</accession>
<dbReference type="EMBL" id="JACGWJ010000024">
    <property type="protein sequence ID" value="KAL0320356.1"/>
    <property type="molecule type" value="Genomic_DNA"/>
</dbReference>
<proteinExistence type="predicted"/>
<protein>
    <submittedName>
        <fullName evidence="1">Uncharacterized protein</fullName>
    </submittedName>
</protein>